<proteinExistence type="predicted"/>
<dbReference type="Pfam" id="PF03564">
    <property type="entry name" value="DUF1759"/>
    <property type="match status" value="1"/>
</dbReference>
<feature type="compositionally biased region" description="Low complexity" evidence="1">
    <location>
        <begin position="416"/>
        <end position="454"/>
    </location>
</feature>
<feature type="region of interest" description="Disordered" evidence="1">
    <location>
        <begin position="414"/>
        <end position="471"/>
    </location>
</feature>
<dbReference type="AlphaFoldDB" id="A0A914P5Z4"/>
<dbReference type="PANTHER" id="PTHR22954">
    <property type="entry name" value="RETROVIRAL PROTEASE-RELATED"/>
    <property type="match status" value="1"/>
</dbReference>
<dbReference type="Proteomes" id="UP000887578">
    <property type="component" value="Unplaced"/>
</dbReference>
<name>A0A914P5Z4_9BILA</name>
<evidence type="ECO:0000313" key="3">
    <source>
        <dbReference type="WBParaSite" id="PDA_v2.g13342.t1"/>
    </source>
</evidence>
<feature type="compositionally biased region" description="Polar residues" evidence="1">
    <location>
        <begin position="455"/>
        <end position="471"/>
    </location>
</feature>
<dbReference type="InterPro" id="IPR005312">
    <property type="entry name" value="DUF1759"/>
</dbReference>
<reference evidence="3" key="1">
    <citation type="submission" date="2022-11" db="UniProtKB">
        <authorList>
            <consortium name="WormBaseParasite"/>
        </authorList>
    </citation>
    <scope>IDENTIFICATION</scope>
</reference>
<organism evidence="2 3">
    <name type="scientific">Panagrolaimus davidi</name>
    <dbReference type="NCBI Taxonomy" id="227884"/>
    <lineage>
        <taxon>Eukaryota</taxon>
        <taxon>Metazoa</taxon>
        <taxon>Ecdysozoa</taxon>
        <taxon>Nematoda</taxon>
        <taxon>Chromadorea</taxon>
        <taxon>Rhabditida</taxon>
        <taxon>Tylenchina</taxon>
        <taxon>Panagrolaimomorpha</taxon>
        <taxon>Panagrolaimoidea</taxon>
        <taxon>Panagrolaimidae</taxon>
        <taxon>Panagrolaimus</taxon>
    </lineage>
</organism>
<keyword evidence="2" id="KW-1185">Reference proteome</keyword>
<feature type="compositionally biased region" description="Low complexity" evidence="1">
    <location>
        <begin position="288"/>
        <end position="326"/>
    </location>
</feature>
<accession>A0A914P5Z4</accession>
<dbReference type="WBParaSite" id="PDA_v2.g13342.t1">
    <property type="protein sequence ID" value="PDA_v2.g13342.t1"/>
    <property type="gene ID" value="PDA_v2.g13342"/>
</dbReference>
<dbReference type="PANTHER" id="PTHR22954:SF3">
    <property type="entry name" value="PROTEIN CBG08539"/>
    <property type="match status" value="1"/>
</dbReference>
<feature type="region of interest" description="Disordered" evidence="1">
    <location>
        <begin position="274"/>
        <end position="335"/>
    </location>
</feature>
<evidence type="ECO:0000313" key="2">
    <source>
        <dbReference type="Proteomes" id="UP000887578"/>
    </source>
</evidence>
<sequence>MLKQIDDFENQWIKLIETITDKTTKTTEETKYDEKKFGTSTETGLLEIQQDASNWLIKILSNKETIRTKRNTIFPQTVAPPAVAPIQLPDLPFITFDATFENWPFFWDQFSPIHNHTQLTCAQKLQYLKKYMSENVDQRIKMLPNTDKNYTEAVDFLKNKYGKKENMLKSLFKNFIDLPASQNDLKSCRNTYENVEQLLFQLHAAGENLDTPHILMEYRAKFPAWILKAVELKLPSNSKFEDFRQEMENQITINEKYTVPSSERQQRAINTVTAAPQQSQYRPRFTHQQQQPNFRPQQISQQSNYRPQPNYQQRPAQQQSYRPQQSLSTPFTSTFTNHVSTPSELTPCVFCDGPHAPWKCRSDIPAFTKWKIIREKKGCFHCLKPFTQGHTCDQRQCRFCQKFHNVTLCSKNPKNPSFQQQPSFPQQQPQFQQQQPPRRQYPSQQYPAQQQQRYYNSPQAQNFSQQKPQQNKNINAVNVFQQPEEEINVSSVTITPQIPQEECDVFEEQDYPTTIFAKNESSTTVILPVKTINIATKQM</sequence>
<protein>
    <submittedName>
        <fullName evidence="3">Gag protein</fullName>
    </submittedName>
</protein>
<evidence type="ECO:0000256" key="1">
    <source>
        <dbReference type="SAM" id="MobiDB-lite"/>
    </source>
</evidence>